<evidence type="ECO:0000313" key="2">
    <source>
        <dbReference type="Proteomes" id="UP000284543"/>
    </source>
</evidence>
<organism evidence="1 2">
    <name type="scientific">Enterocloster bolteae</name>
    <dbReference type="NCBI Taxonomy" id="208479"/>
    <lineage>
        <taxon>Bacteria</taxon>
        <taxon>Bacillati</taxon>
        <taxon>Bacillota</taxon>
        <taxon>Clostridia</taxon>
        <taxon>Lachnospirales</taxon>
        <taxon>Lachnospiraceae</taxon>
        <taxon>Enterocloster</taxon>
    </lineage>
</organism>
<protein>
    <submittedName>
        <fullName evidence="1">Uncharacterized protein</fullName>
    </submittedName>
</protein>
<sequence>MDTHDSLGQRGLGDFMHAKRTQRMVFTYLRSIIFTFSAPKQHIYNRNQPPGPLSPAFNCRIRKNTLEGPLAKKNGRNAVFFHVLAC</sequence>
<reference evidence="1 2" key="1">
    <citation type="submission" date="2018-08" db="EMBL/GenBank/DDBJ databases">
        <title>A genome reference for cultivated species of the human gut microbiota.</title>
        <authorList>
            <person name="Zou Y."/>
            <person name="Xue W."/>
            <person name="Luo G."/>
        </authorList>
    </citation>
    <scope>NUCLEOTIDE SEQUENCE [LARGE SCALE GENOMIC DNA]</scope>
    <source>
        <strain evidence="1 2">AF14-18</strain>
    </source>
</reference>
<name>A0A412Z4M8_9FIRM</name>
<dbReference type="EMBL" id="QRZM01000006">
    <property type="protein sequence ID" value="RGV74881.1"/>
    <property type="molecule type" value="Genomic_DNA"/>
</dbReference>
<evidence type="ECO:0000313" key="1">
    <source>
        <dbReference type="EMBL" id="RGV74881.1"/>
    </source>
</evidence>
<proteinExistence type="predicted"/>
<dbReference type="AlphaFoldDB" id="A0A412Z4M8"/>
<dbReference type="Proteomes" id="UP000284543">
    <property type="component" value="Unassembled WGS sequence"/>
</dbReference>
<accession>A0A412Z4M8</accession>
<gene>
    <name evidence="1" type="ORF">DWW02_16240</name>
</gene>
<comment type="caution">
    <text evidence="1">The sequence shown here is derived from an EMBL/GenBank/DDBJ whole genome shotgun (WGS) entry which is preliminary data.</text>
</comment>